<organism evidence="2 3">
    <name type="scientific">Allacma fusca</name>
    <dbReference type="NCBI Taxonomy" id="39272"/>
    <lineage>
        <taxon>Eukaryota</taxon>
        <taxon>Metazoa</taxon>
        <taxon>Ecdysozoa</taxon>
        <taxon>Arthropoda</taxon>
        <taxon>Hexapoda</taxon>
        <taxon>Collembola</taxon>
        <taxon>Symphypleona</taxon>
        <taxon>Sminthuridae</taxon>
        <taxon>Allacma</taxon>
    </lineage>
</organism>
<feature type="region of interest" description="Disordered" evidence="1">
    <location>
        <begin position="72"/>
        <end position="99"/>
    </location>
</feature>
<evidence type="ECO:0000313" key="3">
    <source>
        <dbReference type="Proteomes" id="UP000708208"/>
    </source>
</evidence>
<feature type="compositionally biased region" description="Polar residues" evidence="1">
    <location>
        <begin position="72"/>
        <end position="96"/>
    </location>
</feature>
<accession>A0A8J2J593</accession>
<dbReference type="EMBL" id="CAJVCH010022466">
    <property type="protein sequence ID" value="CAG7692763.1"/>
    <property type="molecule type" value="Genomic_DNA"/>
</dbReference>
<keyword evidence="3" id="KW-1185">Reference proteome</keyword>
<evidence type="ECO:0000256" key="1">
    <source>
        <dbReference type="SAM" id="MobiDB-lite"/>
    </source>
</evidence>
<name>A0A8J2J593_9HEXA</name>
<dbReference type="AlphaFoldDB" id="A0A8J2J593"/>
<evidence type="ECO:0000313" key="2">
    <source>
        <dbReference type="EMBL" id="CAG7692763.1"/>
    </source>
</evidence>
<protein>
    <submittedName>
        <fullName evidence="2">Uncharacterized protein</fullName>
    </submittedName>
</protein>
<sequence>MVYICCCFGVLFQPSTMINTFVKAQASIDQAVENADIELSESDGNIDVTTRRVRKRHVLPVKTKDSSVKASTFSTFQQPPEASSARNFPSQPTTDTVELDRSSNHNFQLPVGFVTNIFDPECADFYSAEDIGVRGEQLQLQDIANLNTCAVRNKSSDIDPSEAAVEQYVRKWLAGSGDRNGGRARRAKQTSQLN</sequence>
<dbReference type="Proteomes" id="UP000708208">
    <property type="component" value="Unassembled WGS sequence"/>
</dbReference>
<reference evidence="2" key="1">
    <citation type="submission" date="2021-06" db="EMBL/GenBank/DDBJ databases">
        <authorList>
            <person name="Hodson N. C."/>
            <person name="Mongue J. A."/>
            <person name="Jaron S. K."/>
        </authorList>
    </citation>
    <scope>NUCLEOTIDE SEQUENCE</scope>
</reference>
<proteinExistence type="predicted"/>
<gene>
    <name evidence="2" type="ORF">AFUS01_LOCUS3714</name>
</gene>
<comment type="caution">
    <text evidence="2">The sequence shown here is derived from an EMBL/GenBank/DDBJ whole genome shotgun (WGS) entry which is preliminary data.</text>
</comment>